<keyword evidence="1" id="KW-0812">Transmembrane</keyword>
<dbReference type="GO" id="GO:0006974">
    <property type="term" value="P:DNA damage response"/>
    <property type="evidence" value="ECO:0007669"/>
    <property type="project" value="TreeGrafter"/>
</dbReference>
<dbReference type="Proteomes" id="UP000177090">
    <property type="component" value="Unassembled WGS sequence"/>
</dbReference>
<organism evidence="2 3">
    <name type="scientific">Candidatus Vogelbacteria bacterium RIFOXYD1_FULL_51_18</name>
    <dbReference type="NCBI Taxonomy" id="1802440"/>
    <lineage>
        <taxon>Bacteria</taxon>
        <taxon>Candidatus Vogeliibacteriota</taxon>
    </lineage>
</organism>
<dbReference type="Gene3D" id="3.30.110.170">
    <property type="entry name" value="Protein of unknown function (DUF541), domain 1"/>
    <property type="match status" value="1"/>
</dbReference>
<keyword evidence="1" id="KW-1133">Transmembrane helix</keyword>
<dbReference type="InterPro" id="IPR007497">
    <property type="entry name" value="SIMPL/DUF541"/>
</dbReference>
<proteinExistence type="predicted"/>
<evidence type="ECO:0008006" key="4">
    <source>
        <dbReference type="Google" id="ProtNLM"/>
    </source>
</evidence>
<dbReference type="AlphaFoldDB" id="A0A1G2QI41"/>
<reference evidence="2 3" key="1">
    <citation type="journal article" date="2016" name="Nat. Commun.">
        <title>Thousands of microbial genomes shed light on interconnected biogeochemical processes in an aquifer system.</title>
        <authorList>
            <person name="Anantharaman K."/>
            <person name="Brown C.T."/>
            <person name="Hug L.A."/>
            <person name="Sharon I."/>
            <person name="Castelle C.J."/>
            <person name="Probst A.J."/>
            <person name="Thomas B.C."/>
            <person name="Singh A."/>
            <person name="Wilkins M.J."/>
            <person name="Karaoz U."/>
            <person name="Brodie E.L."/>
            <person name="Williams K.H."/>
            <person name="Hubbard S.S."/>
            <person name="Banfield J.F."/>
        </authorList>
    </citation>
    <scope>NUCLEOTIDE SEQUENCE [LARGE SCALE GENOMIC DNA]</scope>
</reference>
<comment type="caution">
    <text evidence="2">The sequence shown here is derived from an EMBL/GenBank/DDBJ whole genome shotgun (WGS) entry which is preliminary data.</text>
</comment>
<dbReference type="InterPro" id="IPR052022">
    <property type="entry name" value="26kDa_periplasmic_antigen"/>
</dbReference>
<name>A0A1G2QI41_9BACT</name>
<dbReference type="PANTHER" id="PTHR34387">
    <property type="entry name" value="SLR1258 PROTEIN"/>
    <property type="match status" value="1"/>
</dbReference>
<feature type="transmembrane region" description="Helical" evidence="1">
    <location>
        <begin position="12"/>
        <end position="30"/>
    </location>
</feature>
<accession>A0A1G2QI41</accession>
<protein>
    <recommendedName>
        <fullName evidence="4">26 kDa periplasmic immunogenic protein</fullName>
    </recommendedName>
</protein>
<gene>
    <name evidence="2" type="ORF">A2569_01740</name>
</gene>
<keyword evidence="1" id="KW-0472">Membrane</keyword>
<dbReference type="STRING" id="1802440.A2569_01740"/>
<dbReference type="PANTHER" id="PTHR34387:SF1">
    <property type="entry name" value="PERIPLASMIC IMMUNOGENIC PROTEIN"/>
    <property type="match status" value="1"/>
</dbReference>
<dbReference type="Pfam" id="PF04402">
    <property type="entry name" value="SIMPL"/>
    <property type="match status" value="1"/>
</dbReference>
<dbReference type="EMBL" id="MHTL01000018">
    <property type="protein sequence ID" value="OHA60023.1"/>
    <property type="molecule type" value="Genomic_DNA"/>
</dbReference>
<evidence type="ECO:0000256" key="1">
    <source>
        <dbReference type="SAM" id="Phobius"/>
    </source>
</evidence>
<sequence length="266" mass="28501">METEDKKLITKFAVIFLGVATVFVATKVLTELRQFKFIGRIPGSVNVVTVTGVGESTARPDVAEVSFSIVAEGTKVADVQTKAGDIEKKALAFLKEKNIADKDVKTQNYSLSPRYEYRNTVCSPTYCPPGDNRTLVGYEVRESILVKVRSIDSAGEIVGGLSTLGVTDVSGINLTLDDPDKAKRDARALAIVNAQRKAEELASDLGVALSRIVSFTEGEGGAPPMPYMMEKFGRGGDAGVAVSAAPELPVGENIYRSTVSITYEIE</sequence>
<evidence type="ECO:0000313" key="2">
    <source>
        <dbReference type="EMBL" id="OHA60023.1"/>
    </source>
</evidence>
<evidence type="ECO:0000313" key="3">
    <source>
        <dbReference type="Proteomes" id="UP000177090"/>
    </source>
</evidence>
<dbReference type="Gene3D" id="3.30.70.2970">
    <property type="entry name" value="Protein of unknown function (DUF541), domain 2"/>
    <property type="match status" value="1"/>
</dbReference>